<keyword evidence="4" id="KW-0175">Coiled coil</keyword>
<organism evidence="8 9">
    <name type="scientific">Agromyces soli</name>
    <dbReference type="NCBI Taxonomy" id="659012"/>
    <lineage>
        <taxon>Bacteria</taxon>
        <taxon>Bacillati</taxon>
        <taxon>Actinomycetota</taxon>
        <taxon>Actinomycetes</taxon>
        <taxon>Micrococcales</taxon>
        <taxon>Microbacteriaceae</taxon>
        <taxon>Agromyces</taxon>
    </lineage>
</organism>
<feature type="transmembrane region" description="Helical" evidence="6">
    <location>
        <begin position="49"/>
        <end position="67"/>
    </location>
</feature>
<feature type="transmembrane region" description="Helical" evidence="6">
    <location>
        <begin position="25"/>
        <end position="43"/>
    </location>
</feature>
<keyword evidence="6" id="KW-0812">Transmembrane</keyword>
<feature type="region of interest" description="Disordered" evidence="5">
    <location>
        <begin position="1"/>
        <end position="24"/>
    </location>
</feature>
<keyword evidence="6" id="KW-0472">Membrane</keyword>
<reference evidence="8 9" key="1">
    <citation type="submission" date="2022-03" db="EMBL/GenBank/DDBJ databases">
        <title>Agromyces sp. isolated from the gut of P. brevitarsis seulensis larvae.</title>
        <authorList>
            <person name="Won M."/>
            <person name="Kwon S.-W."/>
        </authorList>
    </citation>
    <scope>NUCLEOTIDE SEQUENCE [LARGE SCALE GENOMIC DNA]</scope>
    <source>
        <strain evidence="8 9">KACC 16215</strain>
    </source>
</reference>
<sequence>MDLPTDRQPRLRLPHPPSTRQKPPFPLLATLAPIATAGVLFALTRSPLALVFAAIGPVVGLAAVFDGRRSARRHLKRERLERIEARRLLTDEIAERHAVERVEAWRRAGELEALLSEPAGSRWRTADSSELVLGRGVVPSGLRIEGEAFDDDDRALLARAWALSDAPIRADPAAGIGFVGPMPVVRAAVRASVVRWASTVRPGAGGLRVPPLEEWAWAERLPQLRGSPSITVVEGEQPADPRGVIACAIERAALPPGLGTVVELDSPRRARIEVLDSPERSGAFVPELLSSRHAATAADRLAEVAERSGLDAKPLPLRVDLAALTQPPAGGRERLAAAVGTASGGGALELDLVQQGPHALIGGTTGSGKSEFLLAWLAALATMYSPAALAMLLVDFKGGAAFRPIAELPHVVGIVTDLDEAEALRAVESLRAEIRQRERRLRQSGARDFVELDRSIDLPRLVIVVDEYQALLERFDELGRVFADLAARGRSLGMHLILSTQRPNGTVREQITANCRLRVCLRVLHPSDSRAVVGVDDAARIPPDRPGRAIVDDGTGPPRTFQSAIADPLHLELLQAGRAGEPQAKRPWLDPLPSRLRLGQLDPTPDGIVFGLLDAPEEQRRMNAVWRPAADGALLVCGAPGSGRRTTLDTIAAAFAARHGPDRVVRLPEQRSLAWDLLTGLARQAESPRLGGGPRLLLVDAADVRFRSWPDEYRLAAAEALATILDDSSGGLHLAVSATRPTGLPAEIRDGFRALLLLRHASRGELAQLGGEPSLWRADDPPGAGQWGGKRLQVAMTDPPGSGAMRAGSPPLAGRPDPASVLEFQGGGRYAVIARNVPLALARLAEIEGIRVRGLTAAGAVEHPLAPADESGRPEVLVGDLDAWAAAWRLWGELRQTAVVIVDGGLAEFRTLYRGRELPPLLDRGAGQGWRVSPDGGIARFVWPERRFRRIHPSKAPSATGTIVSDAES</sequence>
<name>A0ABY4ARU9_9MICO</name>
<dbReference type="InterPro" id="IPR002543">
    <property type="entry name" value="FtsK_dom"/>
</dbReference>
<dbReference type="SUPFAM" id="SSF52540">
    <property type="entry name" value="P-loop containing nucleoside triphosphate hydrolases"/>
    <property type="match status" value="2"/>
</dbReference>
<evidence type="ECO:0000313" key="8">
    <source>
        <dbReference type="EMBL" id="UOE25901.1"/>
    </source>
</evidence>
<evidence type="ECO:0000313" key="9">
    <source>
        <dbReference type="Proteomes" id="UP000831304"/>
    </source>
</evidence>
<gene>
    <name evidence="8" type="ORF">MTP13_16545</name>
</gene>
<dbReference type="Pfam" id="PF01580">
    <property type="entry name" value="FtsK_SpoIIIE"/>
    <property type="match status" value="1"/>
</dbReference>
<proteinExistence type="predicted"/>
<evidence type="ECO:0000256" key="4">
    <source>
        <dbReference type="SAM" id="Coils"/>
    </source>
</evidence>
<evidence type="ECO:0000256" key="6">
    <source>
        <dbReference type="SAM" id="Phobius"/>
    </source>
</evidence>
<evidence type="ECO:0000256" key="2">
    <source>
        <dbReference type="ARBA" id="ARBA00022840"/>
    </source>
</evidence>
<dbReference type="RefSeq" id="WP_243568752.1">
    <property type="nucleotide sequence ID" value="NZ_BAAARD010000006.1"/>
</dbReference>
<dbReference type="EMBL" id="CP094533">
    <property type="protein sequence ID" value="UOE25901.1"/>
    <property type="molecule type" value="Genomic_DNA"/>
</dbReference>
<dbReference type="InterPro" id="IPR027417">
    <property type="entry name" value="P-loop_NTPase"/>
</dbReference>
<keyword evidence="9" id="KW-1185">Reference proteome</keyword>
<dbReference type="InterPro" id="IPR003593">
    <property type="entry name" value="AAA+_ATPase"/>
</dbReference>
<evidence type="ECO:0000256" key="1">
    <source>
        <dbReference type="ARBA" id="ARBA00022741"/>
    </source>
</evidence>
<dbReference type="Gene3D" id="3.40.50.300">
    <property type="entry name" value="P-loop containing nucleotide triphosphate hydrolases"/>
    <property type="match status" value="2"/>
</dbReference>
<feature type="transmembrane region" description="Helical" evidence="6">
    <location>
        <begin position="373"/>
        <end position="394"/>
    </location>
</feature>
<feature type="binding site" evidence="3">
    <location>
        <begin position="363"/>
        <end position="370"/>
    </location>
    <ligand>
        <name>ATP</name>
        <dbReference type="ChEBI" id="CHEBI:30616"/>
    </ligand>
</feature>
<keyword evidence="6" id="KW-1133">Transmembrane helix</keyword>
<dbReference type="SMART" id="SM00382">
    <property type="entry name" value="AAA"/>
    <property type="match status" value="2"/>
</dbReference>
<feature type="coiled-coil region" evidence="4">
    <location>
        <begin position="420"/>
        <end position="447"/>
    </location>
</feature>
<dbReference type="PANTHER" id="PTHR22683">
    <property type="entry name" value="SPORULATION PROTEIN RELATED"/>
    <property type="match status" value="1"/>
</dbReference>
<evidence type="ECO:0000256" key="5">
    <source>
        <dbReference type="SAM" id="MobiDB-lite"/>
    </source>
</evidence>
<keyword evidence="2 3" id="KW-0067">ATP-binding</keyword>
<evidence type="ECO:0000259" key="7">
    <source>
        <dbReference type="PROSITE" id="PS50901"/>
    </source>
</evidence>
<dbReference type="PROSITE" id="PS50901">
    <property type="entry name" value="FTSK"/>
    <property type="match status" value="1"/>
</dbReference>
<keyword evidence="1 3" id="KW-0547">Nucleotide-binding</keyword>
<protein>
    <recommendedName>
        <fullName evidence="7">FtsK domain-containing protein</fullName>
    </recommendedName>
</protein>
<dbReference type="PANTHER" id="PTHR22683:SF1">
    <property type="entry name" value="TYPE VII SECRETION SYSTEM PROTEIN ESSC"/>
    <property type="match status" value="1"/>
</dbReference>
<dbReference type="Proteomes" id="UP000831304">
    <property type="component" value="Chromosome"/>
</dbReference>
<accession>A0ABY4ARU9</accession>
<dbReference type="CDD" id="cd01127">
    <property type="entry name" value="TrwB_TraG_TraD_VirD4"/>
    <property type="match status" value="1"/>
</dbReference>
<feature type="domain" description="FtsK" evidence="7">
    <location>
        <begin position="345"/>
        <end position="530"/>
    </location>
</feature>
<dbReference type="InterPro" id="IPR050206">
    <property type="entry name" value="FtsK/SpoIIIE/SftA"/>
</dbReference>
<evidence type="ECO:0000256" key="3">
    <source>
        <dbReference type="PROSITE-ProRule" id="PRU00289"/>
    </source>
</evidence>